<evidence type="ECO:0000259" key="10">
    <source>
        <dbReference type="Pfam" id="PF00155"/>
    </source>
</evidence>
<accession>A0A4P6HPF0</accession>
<name>A0A4P6HPF0_9BACT</name>
<evidence type="ECO:0000256" key="8">
    <source>
        <dbReference type="ARBA" id="ARBA00047481"/>
    </source>
</evidence>
<dbReference type="UniPathway" id="UPA00031">
    <property type="reaction ID" value="UER00012"/>
</dbReference>
<dbReference type="InterPro" id="IPR015422">
    <property type="entry name" value="PyrdxlP-dep_Trfase_small"/>
</dbReference>
<keyword evidence="7 9" id="KW-0663">Pyridoxal phosphate</keyword>
<dbReference type="CDD" id="cd00609">
    <property type="entry name" value="AAT_like"/>
    <property type="match status" value="1"/>
</dbReference>
<keyword evidence="9" id="KW-0368">Histidine biosynthesis</keyword>
<evidence type="ECO:0000256" key="4">
    <source>
        <dbReference type="ARBA" id="ARBA00011738"/>
    </source>
</evidence>
<dbReference type="EC" id="2.6.1.9" evidence="9"/>
<dbReference type="RefSeq" id="WP_129354263.1">
    <property type="nucleotide sequence ID" value="NZ_CP026538.1"/>
</dbReference>
<dbReference type="InterPro" id="IPR050106">
    <property type="entry name" value="HistidinolP_aminotransfase"/>
</dbReference>
<dbReference type="KEGG" id="dcb:C3Y92_15920"/>
<dbReference type="AlphaFoldDB" id="A0A4P6HPF0"/>
<comment type="catalytic activity">
    <reaction evidence="8 9">
        <text>L-histidinol phosphate + 2-oxoglutarate = 3-(imidazol-4-yl)-2-oxopropyl phosphate + L-glutamate</text>
        <dbReference type="Rhea" id="RHEA:23744"/>
        <dbReference type="ChEBI" id="CHEBI:16810"/>
        <dbReference type="ChEBI" id="CHEBI:29985"/>
        <dbReference type="ChEBI" id="CHEBI:57766"/>
        <dbReference type="ChEBI" id="CHEBI:57980"/>
        <dbReference type="EC" id="2.6.1.9"/>
    </reaction>
</comment>
<keyword evidence="5 9" id="KW-0032">Aminotransferase</keyword>
<evidence type="ECO:0000313" key="11">
    <source>
        <dbReference type="EMBL" id="QAZ68636.1"/>
    </source>
</evidence>
<dbReference type="InterPro" id="IPR004839">
    <property type="entry name" value="Aminotransferase_I/II_large"/>
</dbReference>
<evidence type="ECO:0000313" key="12">
    <source>
        <dbReference type="Proteomes" id="UP000293296"/>
    </source>
</evidence>
<keyword evidence="12" id="KW-1185">Reference proteome</keyword>
<evidence type="ECO:0000256" key="7">
    <source>
        <dbReference type="ARBA" id="ARBA00022898"/>
    </source>
</evidence>
<dbReference type="GO" id="GO:0004400">
    <property type="term" value="F:histidinol-phosphate transaminase activity"/>
    <property type="evidence" value="ECO:0007669"/>
    <property type="project" value="UniProtKB-UniRule"/>
</dbReference>
<organism evidence="11 12">
    <name type="scientific">Solidesulfovibrio carbinolicus</name>
    <dbReference type="NCBI Taxonomy" id="296842"/>
    <lineage>
        <taxon>Bacteria</taxon>
        <taxon>Pseudomonadati</taxon>
        <taxon>Thermodesulfobacteriota</taxon>
        <taxon>Desulfovibrionia</taxon>
        <taxon>Desulfovibrionales</taxon>
        <taxon>Desulfovibrionaceae</taxon>
        <taxon>Solidesulfovibrio</taxon>
    </lineage>
</organism>
<dbReference type="InterPro" id="IPR005861">
    <property type="entry name" value="HisP_aminotrans"/>
</dbReference>
<dbReference type="PANTHER" id="PTHR43643:SF3">
    <property type="entry name" value="HISTIDINOL-PHOSPHATE AMINOTRANSFERASE"/>
    <property type="match status" value="1"/>
</dbReference>
<comment type="subunit">
    <text evidence="4 9">Homodimer.</text>
</comment>
<evidence type="ECO:0000256" key="9">
    <source>
        <dbReference type="HAMAP-Rule" id="MF_01023"/>
    </source>
</evidence>
<comment type="cofactor">
    <cofactor evidence="1 9">
        <name>pyridoxal 5'-phosphate</name>
        <dbReference type="ChEBI" id="CHEBI:597326"/>
    </cofactor>
</comment>
<dbReference type="Gene3D" id="3.90.1150.10">
    <property type="entry name" value="Aspartate Aminotransferase, domain 1"/>
    <property type="match status" value="1"/>
</dbReference>
<comment type="pathway">
    <text evidence="2 9">Amino-acid biosynthesis; L-histidine biosynthesis; L-histidine from 5-phospho-alpha-D-ribose 1-diphosphate: step 7/9.</text>
</comment>
<evidence type="ECO:0000256" key="3">
    <source>
        <dbReference type="ARBA" id="ARBA00007970"/>
    </source>
</evidence>
<dbReference type="Gene3D" id="3.40.640.10">
    <property type="entry name" value="Type I PLP-dependent aspartate aminotransferase-like (Major domain)"/>
    <property type="match status" value="1"/>
</dbReference>
<evidence type="ECO:0000256" key="6">
    <source>
        <dbReference type="ARBA" id="ARBA00022679"/>
    </source>
</evidence>
<feature type="domain" description="Aminotransferase class I/classII large" evidence="10">
    <location>
        <begin position="38"/>
        <end position="352"/>
    </location>
</feature>
<dbReference type="Proteomes" id="UP000293296">
    <property type="component" value="Chromosome"/>
</dbReference>
<evidence type="ECO:0000256" key="2">
    <source>
        <dbReference type="ARBA" id="ARBA00005011"/>
    </source>
</evidence>
<dbReference type="NCBIfam" id="TIGR01141">
    <property type="entry name" value="hisC"/>
    <property type="match status" value="1"/>
</dbReference>
<keyword evidence="6 9" id="KW-0808">Transferase</keyword>
<feature type="modified residue" description="N6-(pyridoxal phosphate)lysine" evidence="9">
    <location>
        <position position="228"/>
    </location>
</feature>
<dbReference type="GO" id="GO:0030170">
    <property type="term" value="F:pyridoxal phosphate binding"/>
    <property type="evidence" value="ECO:0007669"/>
    <property type="project" value="InterPro"/>
</dbReference>
<sequence>MTRILERIPDYVRHFERYVPSRPDPVLMRQYGASYLYRLNNNENTLGPPPLAREAIAAFPAERAAVYPSGDAYDLRQALATRFGKSPDQFLVGNGSCEVIGSVIRAFCGPGDAIVTADKTFAVYEWVAKFSGVETRLVPLTKQALAPAAMLAAVTENTRVVFVCNPNNPTGSWWNRATLERFLAGLDSRALVVLDEAYREYLDDPDFPDGMEIMERHDNVLVFRTFSKMYGLAGFRVGYLCGSLEAVDIVRRTHIAYSVNSLGQIAATAALADDAGHIAATRQMVAAAKSALHDLFDTLGLEYVSGAGNFIMVRTPMSDTLLYRKLMQKGVMVRTMTGFRYPNWIRVSMAEAPAMEAFAKAFTSVLDTP</sequence>
<dbReference type="OrthoDB" id="9813612at2"/>
<proteinExistence type="inferred from homology"/>
<reference evidence="11 12" key="1">
    <citation type="submission" date="2018-02" db="EMBL/GenBank/DDBJ databases">
        <title>Genome sequence of Desulfovibrio carbinolicus DSM 3852.</title>
        <authorList>
            <person name="Wilbanks E."/>
            <person name="Skennerton C.T."/>
            <person name="Orphan V.J."/>
        </authorList>
    </citation>
    <scope>NUCLEOTIDE SEQUENCE [LARGE SCALE GENOMIC DNA]</scope>
    <source>
        <strain evidence="11 12">DSM 3852</strain>
    </source>
</reference>
<evidence type="ECO:0000256" key="5">
    <source>
        <dbReference type="ARBA" id="ARBA00022576"/>
    </source>
</evidence>
<protein>
    <recommendedName>
        <fullName evidence="9">Histidinol-phosphate aminotransferase</fullName>
        <ecNumber evidence="9">2.6.1.9</ecNumber>
    </recommendedName>
    <alternativeName>
        <fullName evidence="9">Imidazole acetol-phosphate transaminase</fullName>
    </alternativeName>
</protein>
<dbReference type="Pfam" id="PF00155">
    <property type="entry name" value="Aminotran_1_2"/>
    <property type="match status" value="1"/>
</dbReference>
<keyword evidence="9" id="KW-0028">Amino-acid biosynthesis</keyword>
<gene>
    <name evidence="9 11" type="primary">hisC</name>
    <name evidence="11" type="ORF">C3Y92_15920</name>
</gene>
<dbReference type="InterPro" id="IPR015424">
    <property type="entry name" value="PyrdxlP-dep_Trfase"/>
</dbReference>
<dbReference type="EMBL" id="CP026538">
    <property type="protein sequence ID" value="QAZ68636.1"/>
    <property type="molecule type" value="Genomic_DNA"/>
</dbReference>
<dbReference type="SUPFAM" id="SSF53383">
    <property type="entry name" value="PLP-dependent transferases"/>
    <property type="match status" value="1"/>
</dbReference>
<comment type="similarity">
    <text evidence="3 9">Belongs to the class-II pyridoxal-phosphate-dependent aminotransferase family. Histidinol-phosphate aminotransferase subfamily.</text>
</comment>
<dbReference type="PANTHER" id="PTHR43643">
    <property type="entry name" value="HISTIDINOL-PHOSPHATE AMINOTRANSFERASE 2"/>
    <property type="match status" value="1"/>
</dbReference>
<evidence type="ECO:0000256" key="1">
    <source>
        <dbReference type="ARBA" id="ARBA00001933"/>
    </source>
</evidence>
<dbReference type="InterPro" id="IPR015421">
    <property type="entry name" value="PyrdxlP-dep_Trfase_major"/>
</dbReference>
<dbReference type="HAMAP" id="MF_01023">
    <property type="entry name" value="HisC_aminotrans_2"/>
    <property type="match status" value="1"/>
</dbReference>
<dbReference type="GO" id="GO:0000105">
    <property type="term" value="P:L-histidine biosynthetic process"/>
    <property type="evidence" value="ECO:0007669"/>
    <property type="project" value="UniProtKB-UniRule"/>
</dbReference>